<dbReference type="PANTHER" id="PTHR43731:SF14">
    <property type="entry name" value="PRESENILIN-ASSOCIATED RHOMBOID-LIKE PROTEIN, MITOCHONDRIAL"/>
    <property type="match status" value="1"/>
</dbReference>
<evidence type="ECO:0000256" key="4">
    <source>
        <dbReference type="ARBA" id="ARBA00022801"/>
    </source>
</evidence>
<dbReference type="SUPFAM" id="SSF144091">
    <property type="entry name" value="Rhomboid-like"/>
    <property type="match status" value="1"/>
</dbReference>
<evidence type="ECO:0000256" key="7">
    <source>
        <dbReference type="SAM" id="Phobius"/>
    </source>
</evidence>
<evidence type="ECO:0000256" key="1">
    <source>
        <dbReference type="ARBA" id="ARBA00004141"/>
    </source>
</evidence>
<feature type="transmembrane region" description="Helical" evidence="7">
    <location>
        <begin position="87"/>
        <end position="106"/>
    </location>
</feature>
<keyword evidence="4" id="KW-0378">Hydrolase</keyword>
<sequence length="207" mass="23912">MGDSISFIIIIITVLVSLLCWQKPTLMDKMTMNPYKINRRNEYWRFISSGFIHADFTHLFFNLFSFFFFGLQLENIFTVLFPEIGQLLFAIFYVTAIVAADLPTFFKQRKNPYFNSLGASGAVSAVIFAGILFFPTEKIYLFGILGIPGFIYAGLFTWYSIAMDRRGRDYVNHSAHLYGGLYGLVFVTLLYPKVWLTFVEQVKAMLW</sequence>
<dbReference type="AlphaFoldDB" id="A0A2S2DXK9"/>
<evidence type="ECO:0000259" key="8">
    <source>
        <dbReference type="Pfam" id="PF01694"/>
    </source>
</evidence>
<accession>A0A2S2DXK9</accession>
<protein>
    <recommendedName>
        <fullName evidence="8">Peptidase S54 rhomboid domain-containing protein</fullName>
    </recommendedName>
</protein>
<dbReference type="Pfam" id="PF01694">
    <property type="entry name" value="Rhomboid"/>
    <property type="match status" value="1"/>
</dbReference>
<comment type="subcellular location">
    <subcellularLocation>
        <location evidence="1">Membrane</location>
        <topology evidence="1">Multi-pass membrane protein</topology>
    </subcellularLocation>
</comment>
<dbReference type="PANTHER" id="PTHR43731">
    <property type="entry name" value="RHOMBOID PROTEASE"/>
    <property type="match status" value="1"/>
</dbReference>
<dbReference type="Proteomes" id="UP000245468">
    <property type="component" value="Chromosome"/>
</dbReference>
<feature type="transmembrane region" description="Helical" evidence="7">
    <location>
        <begin position="113"/>
        <end position="133"/>
    </location>
</feature>
<feature type="transmembrane region" description="Helical" evidence="7">
    <location>
        <begin position="180"/>
        <end position="198"/>
    </location>
</feature>
<gene>
    <name evidence="9" type="ORF">HME7025_02302</name>
</gene>
<feature type="transmembrane region" description="Helical" evidence="7">
    <location>
        <begin position="139"/>
        <end position="159"/>
    </location>
</feature>
<feature type="domain" description="Peptidase S54 rhomboid" evidence="8">
    <location>
        <begin position="41"/>
        <end position="191"/>
    </location>
</feature>
<feature type="transmembrane region" description="Helical" evidence="7">
    <location>
        <begin position="6"/>
        <end position="22"/>
    </location>
</feature>
<dbReference type="GO" id="GO:0004252">
    <property type="term" value="F:serine-type endopeptidase activity"/>
    <property type="evidence" value="ECO:0007669"/>
    <property type="project" value="InterPro"/>
</dbReference>
<keyword evidence="10" id="KW-1185">Reference proteome</keyword>
<evidence type="ECO:0000313" key="10">
    <source>
        <dbReference type="Proteomes" id="UP000245468"/>
    </source>
</evidence>
<evidence type="ECO:0000256" key="2">
    <source>
        <dbReference type="ARBA" id="ARBA00009045"/>
    </source>
</evidence>
<dbReference type="KEGG" id="psez:HME7025_02302"/>
<dbReference type="EMBL" id="CP029346">
    <property type="protein sequence ID" value="AWL10144.1"/>
    <property type="molecule type" value="Genomic_DNA"/>
</dbReference>
<dbReference type="Gene3D" id="1.20.1540.10">
    <property type="entry name" value="Rhomboid-like"/>
    <property type="match status" value="1"/>
</dbReference>
<evidence type="ECO:0000256" key="6">
    <source>
        <dbReference type="ARBA" id="ARBA00023136"/>
    </source>
</evidence>
<evidence type="ECO:0000313" key="9">
    <source>
        <dbReference type="EMBL" id="AWL10144.1"/>
    </source>
</evidence>
<reference evidence="10" key="1">
    <citation type="submission" date="2018-05" db="EMBL/GenBank/DDBJ databases">
        <title>Pseudarcicella sp. HME7025 Genome sequencing and assembly.</title>
        <authorList>
            <person name="Kim H."/>
            <person name="Kang H."/>
            <person name="Joh K."/>
        </authorList>
    </citation>
    <scope>NUCLEOTIDE SEQUENCE [LARGE SCALE GENOMIC DNA]</scope>
    <source>
        <strain evidence="10">HME7025</strain>
    </source>
</reference>
<comment type="similarity">
    <text evidence="2">Belongs to the peptidase S54 family.</text>
</comment>
<evidence type="ECO:0000256" key="5">
    <source>
        <dbReference type="ARBA" id="ARBA00022989"/>
    </source>
</evidence>
<keyword evidence="6 7" id="KW-0472">Membrane</keyword>
<dbReference type="InterPro" id="IPR050925">
    <property type="entry name" value="Rhomboid_protease_S54"/>
</dbReference>
<organism evidence="9 10">
    <name type="scientific">Aquirufa nivalisilvae</name>
    <dbReference type="NCBI Taxonomy" id="2516557"/>
    <lineage>
        <taxon>Bacteria</taxon>
        <taxon>Pseudomonadati</taxon>
        <taxon>Bacteroidota</taxon>
        <taxon>Cytophagia</taxon>
        <taxon>Cytophagales</taxon>
        <taxon>Flectobacillaceae</taxon>
        <taxon>Aquirufa</taxon>
    </lineage>
</organism>
<keyword evidence="3 7" id="KW-0812">Transmembrane</keyword>
<dbReference type="RefSeq" id="WP_109324163.1">
    <property type="nucleotide sequence ID" value="NZ_CP029346.1"/>
</dbReference>
<keyword evidence="5 7" id="KW-1133">Transmembrane helix</keyword>
<dbReference type="OrthoDB" id="9807874at2"/>
<dbReference type="GO" id="GO:0016020">
    <property type="term" value="C:membrane"/>
    <property type="evidence" value="ECO:0007669"/>
    <property type="project" value="UniProtKB-SubCell"/>
</dbReference>
<name>A0A2S2DXK9_9BACT</name>
<evidence type="ECO:0000256" key="3">
    <source>
        <dbReference type="ARBA" id="ARBA00022692"/>
    </source>
</evidence>
<dbReference type="InterPro" id="IPR022764">
    <property type="entry name" value="Peptidase_S54_rhomboid_dom"/>
</dbReference>
<dbReference type="InterPro" id="IPR035952">
    <property type="entry name" value="Rhomboid-like_sf"/>
</dbReference>
<proteinExistence type="inferred from homology"/>
<feature type="transmembrane region" description="Helical" evidence="7">
    <location>
        <begin position="43"/>
        <end position="67"/>
    </location>
</feature>